<comment type="caution">
    <text evidence="1">The sequence shown here is derived from an EMBL/GenBank/DDBJ whole genome shotgun (WGS) entry which is preliminary data.</text>
</comment>
<organism evidence="1 2">
    <name type="scientific">Platanthera zijinensis</name>
    <dbReference type="NCBI Taxonomy" id="2320716"/>
    <lineage>
        <taxon>Eukaryota</taxon>
        <taxon>Viridiplantae</taxon>
        <taxon>Streptophyta</taxon>
        <taxon>Embryophyta</taxon>
        <taxon>Tracheophyta</taxon>
        <taxon>Spermatophyta</taxon>
        <taxon>Magnoliopsida</taxon>
        <taxon>Liliopsida</taxon>
        <taxon>Asparagales</taxon>
        <taxon>Orchidaceae</taxon>
        <taxon>Orchidoideae</taxon>
        <taxon>Orchideae</taxon>
        <taxon>Orchidinae</taxon>
        <taxon>Platanthera</taxon>
    </lineage>
</organism>
<reference evidence="1 2" key="1">
    <citation type="journal article" date="2022" name="Nat. Plants">
        <title>Genomes of leafy and leafless Platanthera orchids illuminate the evolution of mycoheterotrophy.</title>
        <authorList>
            <person name="Li M.H."/>
            <person name="Liu K.W."/>
            <person name="Li Z."/>
            <person name="Lu H.C."/>
            <person name="Ye Q.L."/>
            <person name="Zhang D."/>
            <person name="Wang J.Y."/>
            <person name="Li Y.F."/>
            <person name="Zhong Z.M."/>
            <person name="Liu X."/>
            <person name="Yu X."/>
            <person name="Liu D.K."/>
            <person name="Tu X.D."/>
            <person name="Liu B."/>
            <person name="Hao Y."/>
            <person name="Liao X.Y."/>
            <person name="Jiang Y.T."/>
            <person name="Sun W.H."/>
            <person name="Chen J."/>
            <person name="Chen Y.Q."/>
            <person name="Ai Y."/>
            <person name="Zhai J.W."/>
            <person name="Wu S.S."/>
            <person name="Zhou Z."/>
            <person name="Hsiao Y.Y."/>
            <person name="Wu W.L."/>
            <person name="Chen Y.Y."/>
            <person name="Lin Y.F."/>
            <person name="Hsu J.L."/>
            <person name="Li C.Y."/>
            <person name="Wang Z.W."/>
            <person name="Zhao X."/>
            <person name="Zhong W.Y."/>
            <person name="Ma X.K."/>
            <person name="Ma L."/>
            <person name="Huang J."/>
            <person name="Chen G.Z."/>
            <person name="Huang M.Z."/>
            <person name="Huang L."/>
            <person name="Peng D.H."/>
            <person name="Luo Y.B."/>
            <person name="Zou S.Q."/>
            <person name="Chen S.P."/>
            <person name="Lan S."/>
            <person name="Tsai W.C."/>
            <person name="Van de Peer Y."/>
            <person name="Liu Z.J."/>
        </authorList>
    </citation>
    <scope>NUCLEOTIDE SEQUENCE [LARGE SCALE GENOMIC DNA]</scope>
    <source>
        <strain evidence="1">Lor287</strain>
    </source>
</reference>
<evidence type="ECO:0000313" key="2">
    <source>
        <dbReference type="Proteomes" id="UP001418222"/>
    </source>
</evidence>
<sequence length="122" mass="13838">MQRELLKRDSLGILKNPTDKALAEDPVFRSYIELYAKFRLTNVAPESRVVGAGDLVDQPKKIALHYIRDYFLLDLFVILPLSLRVNQCLWNACFDSKKPSCLPFVDCGGGNLLEQLILQLTV</sequence>
<dbReference type="Proteomes" id="UP001418222">
    <property type="component" value="Unassembled WGS sequence"/>
</dbReference>
<name>A0AAP0BUB5_9ASPA</name>
<proteinExistence type="predicted"/>
<protein>
    <submittedName>
        <fullName evidence="1">Cyclic nucleotide-gated ion channel 19</fullName>
    </submittedName>
</protein>
<evidence type="ECO:0000313" key="1">
    <source>
        <dbReference type="EMBL" id="KAK8951097.1"/>
    </source>
</evidence>
<dbReference type="EMBL" id="JBBWWQ010000003">
    <property type="protein sequence ID" value="KAK8951097.1"/>
    <property type="molecule type" value="Genomic_DNA"/>
</dbReference>
<gene>
    <name evidence="1" type="primary">CNGC19</name>
    <name evidence="1" type="ORF">KSP39_PZI003624</name>
</gene>
<keyword evidence="2" id="KW-1185">Reference proteome</keyword>
<accession>A0AAP0BUB5</accession>
<dbReference type="AlphaFoldDB" id="A0AAP0BUB5"/>